<organism evidence="2 3">
    <name type="scientific">Methylobacterium brachiatum</name>
    <dbReference type="NCBI Taxonomy" id="269660"/>
    <lineage>
        <taxon>Bacteria</taxon>
        <taxon>Pseudomonadati</taxon>
        <taxon>Pseudomonadota</taxon>
        <taxon>Alphaproteobacteria</taxon>
        <taxon>Hyphomicrobiales</taxon>
        <taxon>Methylobacteriaceae</taxon>
        <taxon>Methylobacterium</taxon>
    </lineage>
</organism>
<keyword evidence="3" id="KW-1185">Reference proteome</keyword>
<evidence type="ECO:0000313" key="2">
    <source>
        <dbReference type="EMBL" id="MER2292151.1"/>
    </source>
</evidence>
<dbReference type="EMBL" id="JBELQD010000084">
    <property type="protein sequence ID" value="MER2292151.1"/>
    <property type="molecule type" value="Genomic_DNA"/>
</dbReference>
<sequence length="501" mass="56796">MPRNFKTIKEEMLRSPEPSKPLYLDMKNYCTKNGLDVVETFFTPPQVPQAVCDIWLEDAEFMAWVENRCAERDGRRWFYKNQCEQELLNNTIEVMGEHFVAARSDDSVRLYAIQDAGDRVVRPVSALDPDMEITRTLKDILLRDCCVLNPNRTATMRNLYMAYAALGERPALCAQPDQEGWCLHRITVRPDPSMPIPATKEFLDRLNDAEAFAAWLYGIASGKYRGRQVLWIEGDGEDGKSTFMKAYASIFGPTAGSADWSMMKNAPQFVAGLFVDKKFVYIPDNANPYLLMTEIFKSLANPGADPVTVNQKYGKMYTTELEAHVAVLSNYEPEISGERHNVSRTLWLKLAEFVGERDPDYGARLRAELPGMLAYGEECYAKLCRNDYVIEVNDAVRAAVAGRIADTNEAFEILFEKNFILDPAGTISRSEFRDILKDEARLSNQEIGNFKRWLKTAYKVEAKQGTSGARSYRGIRRIQPSDMRKKITLVPVAGRAEVSRG</sequence>
<reference evidence="2" key="1">
    <citation type="submission" date="2024-06" db="EMBL/GenBank/DDBJ databases">
        <authorList>
            <person name="Campbell A.G."/>
        </authorList>
    </citation>
    <scope>NUCLEOTIDE SEQUENCE</scope>
    <source>
        <strain evidence="2">EM17</strain>
    </source>
</reference>
<dbReference type="Proteomes" id="UP001432995">
    <property type="component" value="Unassembled WGS sequence"/>
</dbReference>
<dbReference type="RefSeq" id="WP_350381572.1">
    <property type="nucleotide sequence ID" value="NZ_JBELQD010000084.1"/>
</dbReference>
<gene>
    <name evidence="2" type="ORF">ABS770_28235</name>
</gene>
<dbReference type="InterPro" id="IPR045455">
    <property type="entry name" value="NrS-1_pol-like_helicase"/>
</dbReference>
<dbReference type="Pfam" id="PF19263">
    <property type="entry name" value="DUF5906"/>
    <property type="match status" value="1"/>
</dbReference>
<comment type="caution">
    <text evidence="2">The sequence shown here is derived from an EMBL/GenBank/DDBJ whole genome shotgun (WGS) entry which is preliminary data.</text>
</comment>
<protein>
    <submittedName>
        <fullName evidence="2">DUF5906 domain-containing protein</fullName>
    </submittedName>
</protein>
<feature type="domain" description="NrS-1 polymerase-like helicase" evidence="1">
    <location>
        <begin position="233"/>
        <end position="336"/>
    </location>
</feature>
<name>A0ABV1RBQ9_9HYPH</name>
<evidence type="ECO:0000259" key="1">
    <source>
        <dbReference type="Pfam" id="PF19263"/>
    </source>
</evidence>
<dbReference type="Gene3D" id="3.40.50.300">
    <property type="entry name" value="P-loop containing nucleotide triphosphate hydrolases"/>
    <property type="match status" value="1"/>
</dbReference>
<dbReference type="SUPFAM" id="SSF52540">
    <property type="entry name" value="P-loop containing nucleoside triphosphate hydrolases"/>
    <property type="match status" value="1"/>
</dbReference>
<dbReference type="InterPro" id="IPR027417">
    <property type="entry name" value="P-loop_NTPase"/>
</dbReference>
<evidence type="ECO:0000313" key="3">
    <source>
        <dbReference type="Proteomes" id="UP001432995"/>
    </source>
</evidence>
<accession>A0ABV1RBQ9</accession>
<proteinExistence type="predicted"/>